<dbReference type="Proteomes" id="UP000250321">
    <property type="component" value="Unassembled WGS sequence"/>
</dbReference>
<organism evidence="3 4">
    <name type="scientific">Prunus yedoensis var. nudiflora</name>
    <dbReference type="NCBI Taxonomy" id="2094558"/>
    <lineage>
        <taxon>Eukaryota</taxon>
        <taxon>Viridiplantae</taxon>
        <taxon>Streptophyta</taxon>
        <taxon>Embryophyta</taxon>
        <taxon>Tracheophyta</taxon>
        <taxon>Spermatophyta</taxon>
        <taxon>Magnoliopsida</taxon>
        <taxon>eudicotyledons</taxon>
        <taxon>Gunneridae</taxon>
        <taxon>Pentapetalae</taxon>
        <taxon>rosids</taxon>
        <taxon>fabids</taxon>
        <taxon>Rosales</taxon>
        <taxon>Rosaceae</taxon>
        <taxon>Amygdaloideae</taxon>
        <taxon>Amygdaleae</taxon>
        <taxon>Prunus</taxon>
    </lineage>
</organism>
<dbReference type="InterPro" id="IPR043017">
    <property type="entry name" value="WIYLD_dom_sf"/>
</dbReference>
<dbReference type="Pfam" id="PF10440">
    <property type="entry name" value="WIYLD"/>
    <property type="match status" value="1"/>
</dbReference>
<protein>
    <recommendedName>
        <fullName evidence="2">WIYLD domain-containing protein</fullName>
    </recommendedName>
</protein>
<feature type="region of interest" description="Disordered" evidence="1">
    <location>
        <begin position="115"/>
        <end position="222"/>
    </location>
</feature>
<feature type="compositionally biased region" description="Basic and acidic residues" evidence="1">
    <location>
        <begin position="160"/>
        <end position="183"/>
    </location>
</feature>
<dbReference type="AlphaFoldDB" id="A0A314XVC4"/>
<dbReference type="STRING" id="2094558.A0A314XVC4"/>
<dbReference type="OrthoDB" id="1929977at2759"/>
<feature type="domain" description="WIYLD" evidence="2">
    <location>
        <begin position="4"/>
        <end position="60"/>
    </location>
</feature>
<comment type="caution">
    <text evidence="3">The sequence shown here is derived from an EMBL/GenBank/DDBJ whole genome shotgun (WGS) entry which is preliminary data.</text>
</comment>
<dbReference type="InterPro" id="IPR018848">
    <property type="entry name" value="WIYLD_domain"/>
</dbReference>
<feature type="compositionally biased region" description="Polar residues" evidence="1">
    <location>
        <begin position="117"/>
        <end position="128"/>
    </location>
</feature>
<proteinExistence type="predicted"/>
<name>A0A314XVC4_PRUYE</name>
<evidence type="ECO:0000259" key="2">
    <source>
        <dbReference type="Pfam" id="PF10440"/>
    </source>
</evidence>
<feature type="compositionally biased region" description="Polar residues" evidence="1">
    <location>
        <begin position="193"/>
        <end position="211"/>
    </location>
</feature>
<accession>A0A314XVC4</accession>
<evidence type="ECO:0000256" key="1">
    <source>
        <dbReference type="SAM" id="MobiDB-lite"/>
    </source>
</evidence>
<sequence>MPPKKHKIADACRVMKRYGISGAKTKAALKELLKLYENNWELIVDDDYRVLLDVILDKNSEEERVKSKEKETLIHESKGVKSIKKEAPSYDKTEAVELPTKRLYTRQQKKQALYLSKSCSDATPSRQAHPSDDDLLSDSSSENNQPPLRRYSMKQQEASSIRESEGVKSKNKEAQTEDAEHLTKRVCTRQQRKQALSQSKSFLETTPSRSAHPNDVELLSDSSCEDLQPPLSKYSLKHQEEEARIRESVVGIFCFI</sequence>
<evidence type="ECO:0000313" key="3">
    <source>
        <dbReference type="EMBL" id="PQP95263.1"/>
    </source>
</evidence>
<dbReference type="PANTHER" id="PTHR46450">
    <property type="entry name" value="INACTIVE HISTONE-LYSINE N-METHYLTRANSFERASE SUVR1-RELATED"/>
    <property type="match status" value="1"/>
</dbReference>
<dbReference type="PANTHER" id="PTHR46450:SF24">
    <property type="entry name" value="HISTONE-LYSINE N-METHYLTRANSFERASE SUVR4"/>
    <property type="match status" value="1"/>
</dbReference>
<dbReference type="EMBL" id="PJQY01002266">
    <property type="protein sequence ID" value="PQP95263.1"/>
    <property type="molecule type" value="Genomic_DNA"/>
</dbReference>
<gene>
    <name evidence="3" type="ORF">Pyn_29266</name>
</gene>
<dbReference type="Gene3D" id="1.10.8.850">
    <property type="entry name" value="Histone-lysine N methyltransferase , C-terminal domain-like"/>
    <property type="match status" value="1"/>
</dbReference>
<reference evidence="3 4" key="1">
    <citation type="submission" date="2018-02" db="EMBL/GenBank/DDBJ databases">
        <title>Draft genome of wild Prunus yedoensis var. nudiflora.</title>
        <authorList>
            <person name="Baek S."/>
            <person name="Kim J.-H."/>
            <person name="Choi K."/>
            <person name="Kim G.-B."/>
            <person name="Cho A."/>
            <person name="Jang H."/>
            <person name="Shin C.-H."/>
            <person name="Yu H.-J."/>
            <person name="Mun J.-H."/>
        </authorList>
    </citation>
    <scope>NUCLEOTIDE SEQUENCE [LARGE SCALE GENOMIC DNA]</scope>
    <source>
        <strain evidence="4">cv. Jeju island</strain>
        <tissue evidence="3">Leaf</tissue>
    </source>
</reference>
<keyword evidence="4" id="KW-1185">Reference proteome</keyword>
<evidence type="ECO:0000313" key="4">
    <source>
        <dbReference type="Proteomes" id="UP000250321"/>
    </source>
</evidence>